<evidence type="ECO:0000313" key="1">
    <source>
        <dbReference type="EMBL" id="MUM76230.1"/>
    </source>
</evidence>
<protein>
    <submittedName>
        <fullName evidence="1">Sulfur reduction protein DsrE</fullName>
    </submittedName>
</protein>
<dbReference type="AlphaFoldDB" id="A0A7K1KJN0"/>
<dbReference type="PANTHER" id="PTHR34874:SF1">
    <property type="entry name" value="PROTEIN YCHN"/>
    <property type="match status" value="1"/>
</dbReference>
<dbReference type="InterPro" id="IPR027396">
    <property type="entry name" value="DsrEFH-like"/>
</dbReference>
<evidence type="ECO:0000313" key="2">
    <source>
        <dbReference type="Proteomes" id="UP000461162"/>
    </source>
</evidence>
<keyword evidence="2" id="KW-1185">Reference proteome</keyword>
<dbReference type="Gene3D" id="3.40.1260.10">
    <property type="entry name" value="DsrEFH-like"/>
    <property type="match status" value="1"/>
</dbReference>
<proteinExistence type="predicted"/>
<dbReference type="InterPro" id="IPR003787">
    <property type="entry name" value="Sulphur_relay_DsrE/F-like"/>
</dbReference>
<gene>
    <name evidence="1" type="ORF">GKC30_01130</name>
</gene>
<sequence>MSKYQFIISAGPENPVRATRSVMFATKAVDEGHQVALFLVDDAVYLTNPMLTEHVRAATGDTLMQYLQVILDQSIEVMVCLPCAKARGIDESALPRNWRLAKGIEAIRRNEDGWNTWTF</sequence>
<reference evidence="1 2" key="1">
    <citation type="submission" date="2019-11" db="EMBL/GenBank/DDBJ databases">
        <title>Pseudodesulfovibrio alkaliphilus, sp. nov., an alkaliphilic sulfate-reducing bacteria from mud volcano of Taman peninsula, Russia.</title>
        <authorList>
            <person name="Frolova A."/>
            <person name="Merkel A.Y."/>
            <person name="Slobodkin A.I."/>
        </authorList>
    </citation>
    <scope>NUCLEOTIDE SEQUENCE [LARGE SCALE GENOMIC DNA]</scope>
    <source>
        <strain evidence="1 2">F-1</strain>
    </source>
</reference>
<dbReference type="PANTHER" id="PTHR34874">
    <property type="entry name" value="PROTEIN YCHN"/>
    <property type="match status" value="1"/>
</dbReference>
<dbReference type="GO" id="GO:0005829">
    <property type="term" value="C:cytosol"/>
    <property type="evidence" value="ECO:0007669"/>
    <property type="project" value="TreeGrafter"/>
</dbReference>
<dbReference type="EMBL" id="WODC01000001">
    <property type="protein sequence ID" value="MUM76230.1"/>
    <property type="molecule type" value="Genomic_DNA"/>
</dbReference>
<dbReference type="Pfam" id="PF02635">
    <property type="entry name" value="DsrE"/>
    <property type="match status" value="1"/>
</dbReference>
<dbReference type="RefSeq" id="WP_155931673.1">
    <property type="nucleotide sequence ID" value="NZ_WODC01000001.1"/>
</dbReference>
<accession>A0A7K1KJN0</accession>
<name>A0A7K1KJN0_9BACT</name>
<comment type="caution">
    <text evidence="1">The sequence shown here is derived from an EMBL/GenBank/DDBJ whole genome shotgun (WGS) entry which is preliminary data.</text>
</comment>
<dbReference type="Proteomes" id="UP000461162">
    <property type="component" value="Unassembled WGS sequence"/>
</dbReference>
<dbReference type="SUPFAM" id="SSF75169">
    <property type="entry name" value="DsrEFH-like"/>
    <property type="match status" value="1"/>
</dbReference>
<organism evidence="1 2">
    <name type="scientific">Pseudodesulfovibrio alkaliphilus</name>
    <dbReference type="NCBI Taxonomy" id="2661613"/>
    <lineage>
        <taxon>Bacteria</taxon>
        <taxon>Pseudomonadati</taxon>
        <taxon>Thermodesulfobacteriota</taxon>
        <taxon>Desulfovibrionia</taxon>
        <taxon>Desulfovibrionales</taxon>
        <taxon>Desulfovibrionaceae</taxon>
    </lineage>
</organism>